<evidence type="ECO:0000256" key="3">
    <source>
        <dbReference type="ARBA" id="ARBA00015302"/>
    </source>
</evidence>
<dbReference type="InterPro" id="IPR006195">
    <property type="entry name" value="aa-tRNA-synth_II"/>
</dbReference>
<reference evidence="13 14" key="1">
    <citation type="journal article" date="2018" name="Cell">
        <title>The Chara Genome: Secondary Complexity and Implications for Plant Terrestrialization.</title>
        <authorList>
            <person name="Nishiyama T."/>
            <person name="Sakayama H."/>
            <person name="Vries J.D."/>
            <person name="Buschmann H."/>
            <person name="Saint-Marcoux D."/>
            <person name="Ullrich K.K."/>
            <person name="Haas F.B."/>
            <person name="Vanderstraeten L."/>
            <person name="Becker D."/>
            <person name="Lang D."/>
            <person name="Vosolsobe S."/>
            <person name="Rombauts S."/>
            <person name="Wilhelmsson P.K.I."/>
            <person name="Janitza P."/>
            <person name="Kern R."/>
            <person name="Heyl A."/>
            <person name="Rumpler F."/>
            <person name="Villalobos L.I.A.C."/>
            <person name="Clay J.M."/>
            <person name="Skokan R."/>
            <person name="Toyoda A."/>
            <person name="Suzuki Y."/>
            <person name="Kagoshima H."/>
            <person name="Schijlen E."/>
            <person name="Tajeshwar N."/>
            <person name="Catarino B."/>
            <person name="Hetherington A.J."/>
            <person name="Saltykova A."/>
            <person name="Bonnot C."/>
            <person name="Breuninger H."/>
            <person name="Symeonidi A."/>
            <person name="Radhakrishnan G.V."/>
            <person name="Van Nieuwerburgh F."/>
            <person name="Deforce D."/>
            <person name="Chang C."/>
            <person name="Karol K.G."/>
            <person name="Hedrich R."/>
            <person name="Ulvskov P."/>
            <person name="Glockner G."/>
            <person name="Delwiche C.F."/>
            <person name="Petrasek J."/>
            <person name="Van de Peer Y."/>
            <person name="Friml J."/>
            <person name="Beilby M."/>
            <person name="Dolan L."/>
            <person name="Kohara Y."/>
            <person name="Sugano S."/>
            <person name="Fujiyama A."/>
            <person name="Delaux P.-M."/>
            <person name="Quint M."/>
            <person name="TheiBen G."/>
            <person name="Hagemann M."/>
            <person name="Harholt J."/>
            <person name="Dunand C."/>
            <person name="Zachgo S."/>
            <person name="Langdale J."/>
            <person name="Maumus F."/>
            <person name="Straeten D.V.D."/>
            <person name="Gould S.B."/>
            <person name="Rensing S.A."/>
        </authorList>
    </citation>
    <scope>NUCLEOTIDE SEQUENCE [LARGE SCALE GENOMIC DNA]</scope>
    <source>
        <strain evidence="13 14">S276</strain>
    </source>
</reference>
<evidence type="ECO:0000256" key="4">
    <source>
        <dbReference type="ARBA" id="ARBA00022598"/>
    </source>
</evidence>
<dbReference type="InterPro" id="IPR041715">
    <property type="entry name" value="HisRS-like_core"/>
</dbReference>
<dbReference type="OMA" id="ICMADAR"/>
<name>A0A388KYH5_CHABU</name>
<dbReference type="AlphaFoldDB" id="A0A388KYH5"/>
<feature type="region of interest" description="Disordered" evidence="11">
    <location>
        <begin position="661"/>
        <end position="713"/>
    </location>
</feature>
<evidence type="ECO:0000256" key="1">
    <source>
        <dbReference type="ARBA" id="ARBA00008226"/>
    </source>
</evidence>
<dbReference type="InterPro" id="IPR045864">
    <property type="entry name" value="aa-tRNA-synth_II/BPL/LPL"/>
</dbReference>
<dbReference type="Pfam" id="PF00221">
    <property type="entry name" value="Lyase_aromatic"/>
    <property type="match status" value="1"/>
</dbReference>
<evidence type="ECO:0000256" key="9">
    <source>
        <dbReference type="ARBA" id="ARBA00030619"/>
    </source>
</evidence>
<feature type="compositionally biased region" description="Gly residues" evidence="11">
    <location>
        <begin position="683"/>
        <end position="695"/>
    </location>
</feature>
<dbReference type="InterPro" id="IPR001106">
    <property type="entry name" value="Aromatic_Lyase"/>
</dbReference>
<proteinExistence type="inferred from homology"/>
<evidence type="ECO:0000256" key="2">
    <source>
        <dbReference type="ARBA" id="ARBA00012815"/>
    </source>
</evidence>
<dbReference type="InterPro" id="IPR008948">
    <property type="entry name" value="L-Aspartase-like"/>
</dbReference>
<sequence>MRGLRVAAKDCGTRANLACMLGRRGVTTLGCCFCLLNVEFTWSEPADPDDLDRDIEWLIIQAWRSDVEGELLGILFGEVSVDHFGPIMEELLVPLAQLLDDLPLDILYQKHKSPEQGTLERTPKPQLFSTCLAKYDDQSRSYPSSVPYLDMEEIVDQFFWEVIASQNKEEGRPESGRNWHFGRAVMAAGDTGRARGRVVIGGRGRALSAADVYNVAVLRYRVVLDRAALDTLEKEVKAAPAGKEDGTGVAGADSQEGDPRALHVAAIAEIRKSVGGGTRPDDRWAEEETRAAAVGKLIEMMRSRAGIGTRLVRLLEHFLNQDDWQEEPARGAGGDGAVCASLASPPCLSAKERAALSAGISAAIGIAAIAIHAAQTLSLVADGVMSLSCEALRAHVESFDAEHVHKCEADVASDLRTLLLGSKNVNPRQGGVDVGCVRAVPQLHGPLRETIKLAGSAVRAELNAVGGSPAVGVGGGSDKRAGNATMTEPSATVFLYLGNVVRCLSGAATASGSRCAELCSISSSSLVSSSPLPTQGRDRHIGIQMDAIANVDGGDDDSGRSGSNSENGGEGGAGTVSPQLTCICMADARDSAVARAKVVAKGVMELLAGGGGGAESSGVGGADGIRAALLAFRSVRDCREVFAVEAWMAAAVVREREAAMAAAPKKEKKLAGDGGGEKKAGARSGGGGGGGGGGEQPVKAKKGGGGGGPGASLGKGSALVRSYVDTCRLETSPAADEGESKTTSMTSSLSSSIAAEISSTSAGLDPRVAAERLGALLDALRAVVESNEARRKPKIPKGTRDFTPGQMAVREKAFGTIVGVFKRHGAVAIDTPVFELRETLMGKYGEDSKLIYDLADQGGEILSLRYDLTVPFARYLATHNEGNLKRYHIARVYRRDNPAKGRYREFYQCDFDIAGQYPTMVPDSEVLKVLTEILDDLNIGDYEIKLNHRVLLDATLEIAGVPTAKFRTICSAIDKLDKETPEKVKAEMVEEKGLSEEVAEKVLGMVLRKGRPLELLEQLRRPSSAEDSSSSSFMKHPKAAAALDDLSLLFSYLDAMKAIHRVVFDLSLARGLDYYTGVIYEAVFKGTTQVGSIAAGGRYDNLVGMFSGKQVPAVGVSLGIERVLAIMMEDCESSVRKTQTEVLVASIGPNLLKTRMAIASELWTAKIKAEFVFSPAPNLQKQLTYAQEAGIPWMVIFGGDEIGKGVVQIRDLLTRKQDEVAKDDLVEELKTRLNAGRDPKEPPVVVQ</sequence>
<dbReference type="GO" id="GO:0005829">
    <property type="term" value="C:cytosol"/>
    <property type="evidence" value="ECO:0007669"/>
    <property type="project" value="TreeGrafter"/>
</dbReference>
<feature type="region of interest" description="Disordered" evidence="11">
    <location>
        <begin position="549"/>
        <end position="573"/>
    </location>
</feature>
<dbReference type="GO" id="GO:0003723">
    <property type="term" value="F:RNA binding"/>
    <property type="evidence" value="ECO:0007669"/>
    <property type="project" value="TreeGrafter"/>
</dbReference>
<dbReference type="CDD" id="cd00859">
    <property type="entry name" value="HisRS_anticodon"/>
    <property type="match status" value="1"/>
</dbReference>
<dbReference type="CDD" id="cd00773">
    <property type="entry name" value="HisRS-like_core"/>
    <property type="match status" value="1"/>
</dbReference>
<dbReference type="Gene3D" id="1.20.200.10">
    <property type="entry name" value="Fumarase/aspartase (Central domain)"/>
    <property type="match status" value="1"/>
</dbReference>
<evidence type="ECO:0000256" key="5">
    <source>
        <dbReference type="ARBA" id="ARBA00022741"/>
    </source>
</evidence>
<accession>A0A388KYH5</accession>
<comment type="similarity">
    <text evidence="1">Belongs to the class-II aminoacyl-tRNA synthetase family.</text>
</comment>
<keyword evidence="14" id="KW-1185">Reference proteome</keyword>
<evidence type="ECO:0000313" key="13">
    <source>
        <dbReference type="EMBL" id="GBG75117.1"/>
    </source>
</evidence>
<dbReference type="Gene3D" id="3.40.50.800">
    <property type="entry name" value="Anticodon-binding domain"/>
    <property type="match status" value="1"/>
</dbReference>
<dbReference type="FunFam" id="3.40.50.800:FF:000012">
    <property type="entry name" value="Histidine--tRNA ligase, cytoplasmic"/>
    <property type="match status" value="1"/>
</dbReference>
<dbReference type="NCBIfam" id="TIGR00442">
    <property type="entry name" value="hisS"/>
    <property type="match status" value="1"/>
</dbReference>
<dbReference type="GO" id="GO:0006427">
    <property type="term" value="P:histidyl-tRNA aminoacylation"/>
    <property type="evidence" value="ECO:0007669"/>
    <property type="project" value="InterPro"/>
</dbReference>
<dbReference type="Gene3D" id="3.30.930.10">
    <property type="entry name" value="Bira Bifunctional Protein, Domain 2"/>
    <property type="match status" value="1"/>
</dbReference>
<evidence type="ECO:0000256" key="10">
    <source>
        <dbReference type="ARBA" id="ARBA00047639"/>
    </source>
</evidence>
<dbReference type="EMBL" id="BFEA01000218">
    <property type="protein sequence ID" value="GBG75117.1"/>
    <property type="molecule type" value="Genomic_DNA"/>
</dbReference>
<evidence type="ECO:0000313" key="14">
    <source>
        <dbReference type="Proteomes" id="UP000265515"/>
    </source>
</evidence>
<feature type="compositionally biased region" description="Basic and acidic residues" evidence="11">
    <location>
        <begin position="669"/>
        <end position="680"/>
    </location>
</feature>
<dbReference type="PANTHER" id="PTHR11476">
    <property type="entry name" value="HISTIDYL-TRNA SYNTHETASE"/>
    <property type="match status" value="1"/>
</dbReference>
<keyword evidence="8" id="KW-0030">Aminoacyl-tRNA synthetase</keyword>
<dbReference type="SUPFAM" id="SSF48557">
    <property type="entry name" value="L-aspartase-like"/>
    <property type="match status" value="1"/>
</dbReference>
<evidence type="ECO:0000256" key="8">
    <source>
        <dbReference type="ARBA" id="ARBA00023146"/>
    </source>
</evidence>
<comment type="caution">
    <text evidence="13">The sequence shown here is derived from an EMBL/GenBank/DDBJ whole genome shotgun (WGS) entry which is preliminary data.</text>
</comment>
<organism evidence="13 14">
    <name type="scientific">Chara braunii</name>
    <name type="common">Braun's stonewort</name>
    <dbReference type="NCBI Taxonomy" id="69332"/>
    <lineage>
        <taxon>Eukaryota</taxon>
        <taxon>Viridiplantae</taxon>
        <taxon>Streptophyta</taxon>
        <taxon>Charophyceae</taxon>
        <taxon>Charales</taxon>
        <taxon>Characeae</taxon>
        <taxon>Chara</taxon>
    </lineage>
</organism>
<feature type="domain" description="Aminoacyl-transfer RNA synthetases class-II family profile" evidence="12">
    <location>
        <begin position="765"/>
        <end position="1149"/>
    </location>
</feature>
<dbReference type="InterPro" id="IPR004154">
    <property type="entry name" value="Anticodon-bd"/>
</dbReference>
<dbReference type="FunFam" id="3.30.930.10:FF:000061">
    <property type="entry name" value="Histidine--tRNA ligase, cytoplasmic"/>
    <property type="match status" value="1"/>
</dbReference>
<dbReference type="Proteomes" id="UP000265515">
    <property type="component" value="Unassembled WGS sequence"/>
</dbReference>
<evidence type="ECO:0000256" key="11">
    <source>
        <dbReference type="SAM" id="MobiDB-lite"/>
    </source>
</evidence>
<dbReference type="Gramene" id="GBG75117">
    <property type="protein sequence ID" value="GBG75117"/>
    <property type="gene ID" value="CBR_g19630"/>
</dbReference>
<dbReference type="GO" id="GO:0005524">
    <property type="term" value="F:ATP binding"/>
    <property type="evidence" value="ECO:0007669"/>
    <property type="project" value="UniProtKB-KW"/>
</dbReference>
<dbReference type="HAMAP" id="MF_00127">
    <property type="entry name" value="His_tRNA_synth"/>
    <property type="match status" value="1"/>
</dbReference>
<gene>
    <name evidence="13" type="ORF">CBR_g19630</name>
</gene>
<dbReference type="SUPFAM" id="SSF55681">
    <property type="entry name" value="Class II aaRS and biotin synthetases"/>
    <property type="match status" value="1"/>
</dbReference>
<protein>
    <recommendedName>
        <fullName evidence="3">Histidine--tRNA ligase, cytoplasmic</fullName>
        <ecNumber evidence="2">6.1.1.21</ecNumber>
    </recommendedName>
    <alternativeName>
        <fullName evidence="9">Histidyl-tRNA synthetase</fullName>
    </alternativeName>
</protein>
<evidence type="ECO:0000259" key="12">
    <source>
        <dbReference type="PROSITE" id="PS50862"/>
    </source>
</evidence>
<dbReference type="Pfam" id="PF13393">
    <property type="entry name" value="tRNA-synt_His"/>
    <property type="match status" value="1"/>
</dbReference>
<comment type="catalytic activity">
    <reaction evidence="10">
        <text>tRNA(His) + L-histidine + ATP = L-histidyl-tRNA(His) + AMP + diphosphate + H(+)</text>
        <dbReference type="Rhea" id="RHEA:17313"/>
        <dbReference type="Rhea" id="RHEA-COMP:9665"/>
        <dbReference type="Rhea" id="RHEA-COMP:9689"/>
        <dbReference type="ChEBI" id="CHEBI:15378"/>
        <dbReference type="ChEBI" id="CHEBI:30616"/>
        <dbReference type="ChEBI" id="CHEBI:33019"/>
        <dbReference type="ChEBI" id="CHEBI:57595"/>
        <dbReference type="ChEBI" id="CHEBI:78442"/>
        <dbReference type="ChEBI" id="CHEBI:78527"/>
        <dbReference type="ChEBI" id="CHEBI:456215"/>
        <dbReference type="EC" id="6.1.1.21"/>
    </reaction>
</comment>
<dbReference type="Pfam" id="PF03129">
    <property type="entry name" value="HGTP_anticodon"/>
    <property type="match status" value="1"/>
</dbReference>
<dbReference type="EC" id="6.1.1.21" evidence="2"/>
<dbReference type="PANTHER" id="PTHR11476:SF7">
    <property type="entry name" value="HISTIDINE--TRNA LIGASE"/>
    <property type="match status" value="1"/>
</dbReference>
<dbReference type="SUPFAM" id="SSF52954">
    <property type="entry name" value="Class II aaRS ABD-related"/>
    <property type="match status" value="1"/>
</dbReference>
<evidence type="ECO:0000256" key="6">
    <source>
        <dbReference type="ARBA" id="ARBA00022840"/>
    </source>
</evidence>
<dbReference type="GO" id="GO:0032543">
    <property type="term" value="P:mitochondrial translation"/>
    <property type="evidence" value="ECO:0007669"/>
    <property type="project" value="TreeGrafter"/>
</dbReference>
<evidence type="ECO:0000256" key="7">
    <source>
        <dbReference type="ARBA" id="ARBA00022917"/>
    </source>
</evidence>
<dbReference type="STRING" id="69332.A0A388KYH5"/>
<keyword evidence="7" id="KW-0648">Protein biosynthesis</keyword>
<dbReference type="InterPro" id="IPR015807">
    <property type="entry name" value="His-tRNA-ligase"/>
</dbReference>
<feature type="compositionally biased region" description="Gly residues" evidence="11">
    <location>
        <begin position="703"/>
        <end position="713"/>
    </location>
</feature>
<keyword evidence="4" id="KW-0436">Ligase</keyword>
<dbReference type="GO" id="GO:0004821">
    <property type="term" value="F:histidine-tRNA ligase activity"/>
    <property type="evidence" value="ECO:0007669"/>
    <property type="project" value="UniProtKB-EC"/>
</dbReference>
<dbReference type="InterPro" id="IPR033656">
    <property type="entry name" value="HisRS_anticodon"/>
</dbReference>
<dbReference type="InterPro" id="IPR036621">
    <property type="entry name" value="Anticodon-bd_dom_sf"/>
</dbReference>
<dbReference type="PROSITE" id="PS50862">
    <property type="entry name" value="AA_TRNA_LIGASE_II"/>
    <property type="match status" value="1"/>
</dbReference>
<keyword evidence="6" id="KW-0067">ATP-binding</keyword>
<dbReference type="OrthoDB" id="1906957at2759"/>
<dbReference type="GO" id="GO:0005739">
    <property type="term" value="C:mitochondrion"/>
    <property type="evidence" value="ECO:0007669"/>
    <property type="project" value="TreeGrafter"/>
</dbReference>
<keyword evidence="5" id="KW-0547">Nucleotide-binding</keyword>